<evidence type="ECO:0000313" key="2">
    <source>
        <dbReference type="Proteomes" id="UP000319828"/>
    </source>
</evidence>
<dbReference type="Proteomes" id="UP000319828">
    <property type="component" value="Unassembled WGS sequence"/>
</dbReference>
<dbReference type="Pfam" id="PF10980">
    <property type="entry name" value="DUF2787"/>
    <property type="match status" value="1"/>
</dbReference>
<reference evidence="1 2" key="1">
    <citation type="submission" date="2019-07" db="EMBL/GenBank/DDBJ databases">
        <title>The draft genome sequence of Vibrio algivorus M1486.</title>
        <authorList>
            <person name="Meng X."/>
        </authorList>
    </citation>
    <scope>NUCLEOTIDE SEQUENCE [LARGE SCALE GENOMIC DNA]</scope>
    <source>
        <strain evidence="1 2">M1486</strain>
    </source>
</reference>
<gene>
    <name evidence="1" type="ORF">FOF44_17765</name>
</gene>
<accession>A0A557NTH5</accession>
<protein>
    <submittedName>
        <fullName evidence="1">DUF2787 domain-containing protein</fullName>
    </submittedName>
</protein>
<dbReference type="EMBL" id="VMKJ01000070">
    <property type="protein sequence ID" value="TVO31740.1"/>
    <property type="molecule type" value="Genomic_DNA"/>
</dbReference>
<name>A0A557NTH5_9VIBR</name>
<dbReference type="PANTHER" id="PTHR38978">
    <property type="entry name" value="DUF2787 DOMAIN-CONTAINING PROTEIN"/>
    <property type="match status" value="1"/>
</dbReference>
<dbReference type="OrthoDB" id="5589278at2"/>
<evidence type="ECO:0000313" key="1">
    <source>
        <dbReference type="EMBL" id="TVO31740.1"/>
    </source>
</evidence>
<dbReference type="Gene3D" id="3.10.450.430">
    <property type="entry name" value="Protein of unknown function DUF2787"/>
    <property type="match status" value="1"/>
</dbReference>
<dbReference type="InterPro" id="IPR021248">
    <property type="entry name" value="DUF2787"/>
</dbReference>
<dbReference type="AlphaFoldDB" id="A0A557NTH5"/>
<organism evidence="1 2">
    <name type="scientific">Vibrio algivorus</name>
    <dbReference type="NCBI Taxonomy" id="1667024"/>
    <lineage>
        <taxon>Bacteria</taxon>
        <taxon>Pseudomonadati</taxon>
        <taxon>Pseudomonadota</taxon>
        <taxon>Gammaproteobacteria</taxon>
        <taxon>Vibrionales</taxon>
        <taxon>Vibrionaceae</taxon>
        <taxon>Vibrio</taxon>
    </lineage>
</organism>
<sequence>MRQCMCIMTINPISFIDIHHDLKGLIIKSVHEHLAKTSRLTLDNIHYVTICIKDSQYKAELGGLRPVEIALKRRGPIQWELAYISVYGYLTAQSIALTRWLDFDFQSGKCLLTPKGDWQKMEDNPRAIKLYQQWEGAFLNAMNTNQFDDIKVMLIG</sequence>
<proteinExistence type="predicted"/>
<dbReference type="PANTHER" id="PTHR38978:SF2">
    <property type="entry name" value="DUF2787 DOMAIN-CONTAINING PROTEIN"/>
    <property type="match status" value="1"/>
</dbReference>
<comment type="caution">
    <text evidence="1">The sequence shown here is derived from an EMBL/GenBank/DDBJ whole genome shotgun (WGS) entry which is preliminary data.</text>
</comment>